<dbReference type="Proteomes" id="UP000242381">
    <property type="component" value="Unassembled WGS sequence"/>
</dbReference>
<organism evidence="2 3">
    <name type="scientific">Rhizopus microsporus</name>
    <dbReference type="NCBI Taxonomy" id="58291"/>
    <lineage>
        <taxon>Eukaryota</taxon>
        <taxon>Fungi</taxon>
        <taxon>Fungi incertae sedis</taxon>
        <taxon>Mucoromycota</taxon>
        <taxon>Mucoromycotina</taxon>
        <taxon>Mucoromycetes</taxon>
        <taxon>Mucorales</taxon>
        <taxon>Mucorineae</taxon>
        <taxon>Rhizopodaceae</taxon>
        <taxon>Rhizopus</taxon>
    </lineage>
</organism>
<evidence type="ECO:0000256" key="1">
    <source>
        <dbReference type="SAM" id="MobiDB-lite"/>
    </source>
</evidence>
<feature type="compositionally biased region" description="Low complexity" evidence="1">
    <location>
        <begin position="229"/>
        <end position="239"/>
    </location>
</feature>
<evidence type="ECO:0000313" key="2">
    <source>
        <dbReference type="EMBL" id="ORE20805.1"/>
    </source>
</evidence>
<accession>A0A1X0S949</accession>
<proteinExistence type="predicted"/>
<sequence length="276" mass="32567">MKLNERYGESNVLDLTKRNFIPKRFKKMREKTLLYYGLVLNTKLLIKKLNDAVNNIDPFSEASELPYMRLAIHKLSLLIRENHEDLYRMNVYGDLFDFIFTSKTENTTKRYALSKFIYYETMLLNFCTIIYSSEYHSSIIKRLKELSFLPNSTKDIKLDFIFSHINKVRIPTDARDSLSIAEYLTTIISIVRMVTENFEKLRIMSNDAKEDNLVFIKSMSNSPFKDDSSISSQDSYLSDESQDLEGMEREIRILRSIEIAMRKFQDQVGKRYFDCT</sequence>
<evidence type="ECO:0000313" key="3">
    <source>
        <dbReference type="Proteomes" id="UP000242381"/>
    </source>
</evidence>
<dbReference type="AlphaFoldDB" id="A0A1X0S949"/>
<dbReference type="EMBL" id="KV921288">
    <property type="protein sequence ID" value="ORE20805.1"/>
    <property type="molecule type" value="Genomic_DNA"/>
</dbReference>
<reference evidence="2 3" key="1">
    <citation type="journal article" date="2016" name="Proc. Natl. Acad. Sci. U.S.A.">
        <title>Lipid metabolic changes in an early divergent fungus govern the establishment of a mutualistic symbiosis with endobacteria.</title>
        <authorList>
            <person name="Lastovetsky O.A."/>
            <person name="Gaspar M.L."/>
            <person name="Mondo S.J."/>
            <person name="LaButti K.M."/>
            <person name="Sandor L."/>
            <person name="Grigoriev I.V."/>
            <person name="Henry S.A."/>
            <person name="Pawlowska T.E."/>
        </authorList>
    </citation>
    <scope>NUCLEOTIDE SEQUENCE [LARGE SCALE GENOMIC DNA]</scope>
    <source>
        <strain evidence="2 3">ATCC 11559</strain>
    </source>
</reference>
<feature type="region of interest" description="Disordered" evidence="1">
    <location>
        <begin position="224"/>
        <end position="243"/>
    </location>
</feature>
<name>A0A1X0S949_RHIZD</name>
<gene>
    <name evidence="2" type="ORF">BCV71DRAFT_279179</name>
</gene>
<protein>
    <submittedName>
        <fullName evidence="2">Uncharacterized protein</fullName>
    </submittedName>
</protein>
<dbReference type="VEuPathDB" id="FungiDB:BCV72DRAFT_96083"/>